<organism evidence="10 11">
    <name type="scientific">Mitsuokella multacida DSM 20544</name>
    <dbReference type="NCBI Taxonomy" id="500635"/>
    <lineage>
        <taxon>Bacteria</taxon>
        <taxon>Bacillati</taxon>
        <taxon>Bacillota</taxon>
        <taxon>Negativicutes</taxon>
        <taxon>Selenomonadales</taxon>
        <taxon>Selenomonadaceae</taxon>
        <taxon>Mitsuokella</taxon>
    </lineage>
</organism>
<dbReference type="GO" id="GO:0005737">
    <property type="term" value="C:cytoplasm"/>
    <property type="evidence" value="ECO:0007669"/>
    <property type="project" value="UniProtKB-SubCell"/>
</dbReference>
<dbReference type="NCBIfam" id="TIGR02433">
    <property type="entry name" value="lysidine_TilS_C"/>
    <property type="match status" value="1"/>
</dbReference>
<comment type="caution">
    <text evidence="10">The sequence shown here is derived from an EMBL/GenBank/DDBJ whole genome shotgun (WGS) entry which is preliminary data.</text>
</comment>
<evidence type="ECO:0000256" key="4">
    <source>
        <dbReference type="ARBA" id="ARBA00022694"/>
    </source>
</evidence>
<accession>C9KMW7</accession>
<dbReference type="AlphaFoldDB" id="C9KMW7"/>
<dbReference type="SUPFAM" id="SSF52402">
    <property type="entry name" value="Adenine nucleotide alpha hydrolases-like"/>
    <property type="match status" value="1"/>
</dbReference>
<dbReference type="EC" id="6.3.4.19" evidence="8"/>
<evidence type="ECO:0000256" key="7">
    <source>
        <dbReference type="ARBA" id="ARBA00048539"/>
    </source>
</evidence>
<evidence type="ECO:0000256" key="2">
    <source>
        <dbReference type="ARBA" id="ARBA00022490"/>
    </source>
</evidence>
<dbReference type="PANTHER" id="PTHR43033:SF1">
    <property type="entry name" value="TRNA(ILE)-LYSIDINE SYNTHASE-RELATED"/>
    <property type="match status" value="1"/>
</dbReference>
<dbReference type="Gene3D" id="3.40.50.620">
    <property type="entry name" value="HUPs"/>
    <property type="match status" value="1"/>
</dbReference>
<evidence type="ECO:0000256" key="6">
    <source>
        <dbReference type="ARBA" id="ARBA00022840"/>
    </source>
</evidence>
<sequence length="466" mass="52459">MLEEAVRYARAQDLLHPGMHVLVACSGGPDSLALLDMLLQLRRRFRLVLTVAHYEHGIRGASSAEDARFVDAFCREREVPCFIGHGDVPAFAKAQGKSVELAARELRYVFLWQTLERCGADVLATAHHADDQAETVLMRILRGTGLDGLAAMKPREGKKIRPLLFARREDILDYCRERGLTPRHDATNDIPNCTRNLLRLKVLPYLRQSCNPEVAHALCQLAELARVDCDYLEQQLEESWPYLTREEDGRCSIVLTTFQRRHPALQRRALRRLYTGIAGMGRDLSFSHVEELRLLALSGQATGKTAKLPGGIEAHFTYDRLILRPALPGRERHEQEKGQASVVPVIVPGRTDYGEAVLEAELLEALPAGDGSRGFYLDAGVLKGAPLVLRHRQPGDFIGLPTGRKKLKEVLIDDKVPRERRHGLLLLAAGHEILWIVGRRRTSHYPVTDQTKRILYFQIKEKGNKK</sequence>
<keyword evidence="6 8" id="KW-0067">ATP-binding</keyword>
<evidence type="ECO:0000256" key="5">
    <source>
        <dbReference type="ARBA" id="ARBA00022741"/>
    </source>
</evidence>
<dbReference type="InterPro" id="IPR014729">
    <property type="entry name" value="Rossmann-like_a/b/a_fold"/>
</dbReference>
<evidence type="ECO:0000313" key="11">
    <source>
        <dbReference type="Proteomes" id="UP000003671"/>
    </source>
</evidence>
<comment type="function">
    <text evidence="8">Ligates lysine onto the cytidine present at position 34 of the AUA codon-specific tRNA(Ile) that contains the anticodon CAU, in an ATP-dependent manner. Cytidine is converted to lysidine, thus changing the amino acid specificity of the tRNA from methionine to isoleucine.</text>
</comment>
<keyword evidence="11" id="KW-1185">Reference proteome</keyword>
<dbReference type="HOGENOM" id="CLU_018869_0_1_9"/>
<evidence type="ECO:0000313" key="10">
    <source>
        <dbReference type="EMBL" id="EEX68706.1"/>
    </source>
</evidence>
<name>C9KMW7_9FIRM</name>
<dbReference type="PATRIC" id="fig|500635.8.peg.1479"/>
<reference evidence="10" key="1">
    <citation type="submission" date="2009-09" db="EMBL/GenBank/DDBJ databases">
        <authorList>
            <person name="Weinstock G."/>
            <person name="Sodergren E."/>
            <person name="Clifton S."/>
            <person name="Fulton L."/>
            <person name="Fulton B."/>
            <person name="Courtney L."/>
            <person name="Fronick C."/>
            <person name="Harrison M."/>
            <person name="Strong C."/>
            <person name="Farmer C."/>
            <person name="Delahaunty K."/>
            <person name="Markovic C."/>
            <person name="Hall O."/>
            <person name="Minx P."/>
            <person name="Tomlinson C."/>
            <person name="Mitreva M."/>
            <person name="Nelson J."/>
            <person name="Hou S."/>
            <person name="Wollam A."/>
            <person name="Pepin K.H."/>
            <person name="Johnson M."/>
            <person name="Bhonagiri V."/>
            <person name="Nash W.E."/>
            <person name="Warren W."/>
            <person name="Chinwalla A."/>
            <person name="Mardis E.R."/>
            <person name="Wilson R.K."/>
        </authorList>
    </citation>
    <scope>NUCLEOTIDE SEQUENCE [LARGE SCALE GENOMIC DNA]</scope>
    <source>
        <strain evidence="10">DSM 20544</strain>
    </source>
</reference>
<feature type="domain" description="Lysidine-tRNA(Ile) synthetase C-terminal" evidence="9">
    <location>
        <begin position="387"/>
        <end position="457"/>
    </location>
</feature>
<dbReference type="eggNOG" id="COG0037">
    <property type="taxonomic scope" value="Bacteria"/>
</dbReference>
<feature type="binding site" evidence="8">
    <location>
        <begin position="26"/>
        <end position="31"/>
    </location>
    <ligand>
        <name>ATP</name>
        <dbReference type="ChEBI" id="CHEBI:30616"/>
    </ligand>
</feature>
<dbReference type="InterPro" id="IPR011063">
    <property type="entry name" value="TilS/TtcA_N"/>
</dbReference>
<evidence type="ECO:0000256" key="1">
    <source>
        <dbReference type="ARBA" id="ARBA00004496"/>
    </source>
</evidence>
<dbReference type="PROSITE" id="PS51257">
    <property type="entry name" value="PROKAR_LIPOPROTEIN"/>
    <property type="match status" value="1"/>
</dbReference>
<dbReference type="NCBIfam" id="TIGR02432">
    <property type="entry name" value="lysidine_TilS_N"/>
    <property type="match status" value="1"/>
</dbReference>
<comment type="similarity">
    <text evidence="8">Belongs to the tRNA(Ile)-lysidine synthase family.</text>
</comment>
<dbReference type="Gene3D" id="1.20.59.20">
    <property type="match status" value="1"/>
</dbReference>
<comment type="catalytic activity">
    <reaction evidence="7 8">
        <text>cytidine(34) in tRNA(Ile2) + L-lysine + ATP = lysidine(34) in tRNA(Ile2) + AMP + diphosphate + H(+)</text>
        <dbReference type="Rhea" id="RHEA:43744"/>
        <dbReference type="Rhea" id="RHEA-COMP:10625"/>
        <dbReference type="Rhea" id="RHEA-COMP:10670"/>
        <dbReference type="ChEBI" id="CHEBI:15378"/>
        <dbReference type="ChEBI" id="CHEBI:30616"/>
        <dbReference type="ChEBI" id="CHEBI:32551"/>
        <dbReference type="ChEBI" id="CHEBI:33019"/>
        <dbReference type="ChEBI" id="CHEBI:82748"/>
        <dbReference type="ChEBI" id="CHEBI:83665"/>
        <dbReference type="ChEBI" id="CHEBI:456215"/>
        <dbReference type="EC" id="6.3.4.19"/>
    </reaction>
</comment>
<dbReference type="EMBL" id="ABWK02000017">
    <property type="protein sequence ID" value="EEX68706.1"/>
    <property type="molecule type" value="Genomic_DNA"/>
</dbReference>
<evidence type="ECO:0000259" key="9">
    <source>
        <dbReference type="SMART" id="SM00977"/>
    </source>
</evidence>
<dbReference type="GO" id="GO:0006400">
    <property type="term" value="P:tRNA modification"/>
    <property type="evidence" value="ECO:0007669"/>
    <property type="project" value="UniProtKB-UniRule"/>
</dbReference>
<comment type="subcellular location">
    <subcellularLocation>
        <location evidence="1 8">Cytoplasm</location>
    </subcellularLocation>
</comment>
<keyword evidence="5 8" id="KW-0547">Nucleotide-binding</keyword>
<dbReference type="GO" id="GO:0032267">
    <property type="term" value="F:tRNA(Ile)-lysidine synthase activity"/>
    <property type="evidence" value="ECO:0007669"/>
    <property type="project" value="UniProtKB-EC"/>
</dbReference>
<dbReference type="SUPFAM" id="SSF56037">
    <property type="entry name" value="PheT/TilS domain"/>
    <property type="match status" value="1"/>
</dbReference>
<dbReference type="STRING" id="500635.MITSMUL_04775"/>
<proteinExistence type="inferred from homology"/>
<keyword evidence="4 8" id="KW-0819">tRNA processing</keyword>
<dbReference type="SMART" id="SM00977">
    <property type="entry name" value="TilS_C"/>
    <property type="match status" value="1"/>
</dbReference>
<dbReference type="PANTHER" id="PTHR43033">
    <property type="entry name" value="TRNA(ILE)-LYSIDINE SYNTHASE-RELATED"/>
    <property type="match status" value="1"/>
</dbReference>
<dbReference type="GO" id="GO:0005524">
    <property type="term" value="F:ATP binding"/>
    <property type="evidence" value="ECO:0007669"/>
    <property type="project" value="UniProtKB-UniRule"/>
</dbReference>
<keyword evidence="2 8" id="KW-0963">Cytoplasm</keyword>
<dbReference type="HAMAP" id="MF_01161">
    <property type="entry name" value="tRNA_Ile_lys_synt"/>
    <property type="match status" value="1"/>
</dbReference>
<dbReference type="InterPro" id="IPR012796">
    <property type="entry name" value="Lysidine-tRNA-synth_C"/>
</dbReference>
<gene>
    <name evidence="8 10" type="primary">tilS</name>
    <name evidence="10" type="ORF">MITSMUL_04775</name>
</gene>
<comment type="domain">
    <text evidence="8">The N-terminal region contains the highly conserved SGGXDS motif, predicted to be a P-loop motif involved in ATP binding.</text>
</comment>
<dbReference type="InterPro" id="IPR012094">
    <property type="entry name" value="tRNA_Ile_lys_synt"/>
</dbReference>
<keyword evidence="3 8" id="KW-0436">Ligase</keyword>
<evidence type="ECO:0000256" key="8">
    <source>
        <dbReference type="HAMAP-Rule" id="MF_01161"/>
    </source>
</evidence>
<dbReference type="Proteomes" id="UP000003671">
    <property type="component" value="Unassembled WGS sequence"/>
</dbReference>
<protein>
    <recommendedName>
        <fullName evidence="8">tRNA(Ile)-lysidine synthase</fullName>
        <ecNumber evidence="8">6.3.4.19</ecNumber>
    </recommendedName>
    <alternativeName>
        <fullName evidence="8">tRNA(Ile)-2-lysyl-cytidine synthase</fullName>
    </alternativeName>
    <alternativeName>
        <fullName evidence="8">tRNA(Ile)-lysidine synthetase</fullName>
    </alternativeName>
</protein>
<dbReference type="CDD" id="cd01992">
    <property type="entry name" value="TilS_N"/>
    <property type="match status" value="1"/>
</dbReference>
<dbReference type="Pfam" id="PF01171">
    <property type="entry name" value="ATP_bind_3"/>
    <property type="match status" value="1"/>
</dbReference>
<dbReference type="Pfam" id="PF11734">
    <property type="entry name" value="TilS_C"/>
    <property type="match status" value="1"/>
</dbReference>
<dbReference type="InterPro" id="IPR012795">
    <property type="entry name" value="tRNA_Ile_lys_synt_N"/>
</dbReference>
<evidence type="ECO:0000256" key="3">
    <source>
        <dbReference type="ARBA" id="ARBA00022598"/>
    </source>
</evidence>
<dbReference type="SUPFAM" id="SSF82829">
    <property type="entry name" value="MesJ substrate recognition domain-like"/>
    <property type="match status" value="1"/>
</dbReference>